<dbReference type="EMBL" id="JAEDAQ010000181">
    <property type="protein sequence ID" value="MBH9582217.1"/>
    <property type="molecule type" value="Genomic_DNA"/>
</dbReference>
<dbReference type="InterPro" id="IPR009845">
    <property type="entry name" value="DUF1405"/>
</dbReference>
<protein>
    <submittedName>
        <fullName evidence="1">DUF1405 domain-containing protein</fullName>
    </submittedName>
</protein>
<dbReference type="PANTHER" id="PTHR40042:SF1">
    <property type="entry name" value="DUF1405 DOMAIN-CONTAINING PROTEIN"/>
    <property type="match status" value="1"/>
</dbReference>
<feature type="non-terminal residue" evidence="1">
    <location>
        <position position="1"/>
    </location>
</feature>
<proteinExistence type="predicted"/>
<sequence>TIYLSGLILIFSHMIMASQSFLFLPRFKFTMMSIVLTVIWVFNNDFIDYLFHQYTVYDSLIEY</sequence>
<gene>
    <name evidence="1" type="ORF">I9026_12845</name>
</gene>
<keyword evidence="2" id="KW-1185">Reference proteome</keyword>
<evidence type="ECO:0000313" key="1">
    <source>
        <dbReference type="EMBL" id="MBH9582217.1"/>
    </source>
</evidence>
<comment type="caution">
    <text evidence="1">The sequence shown here is derived from an EMBL/GenBank/DDBJ whole genome shotgun (WGS) entry which is preliminary data.</text>
</comment>
<reference evidence="1 2" key="1">
    <citation type="submission" date="2020-12" db="EMBL/GenBank/DDBJ databases">
        <title>Genomic analysis of Staphylococcus felis from a cat with skin infection.</title>
        <authorList>
            <person name="Aslantas O."/>
            <person name="Keskin O."/>
            <person name="Buyukaltay K."/>
            <person name="Gullu Yucetepe A."/>
        </authorList>
    </citation>
    <scope>NUCLEOTIDE SEQUENCE [LARGE SCALE GENOMIC DNA]</scope>
    <source>
        <strain evidence="1 2">HARRANVET</strain>
    </source>
</reference>
<evidence type="ECO:0000313" key="2">
    <source>
        <dbReference type="Proteomes" id="UP000597038"/>
    </source>
</evidence>
<dbReference type="PANTHER" id="PTHR40042">
    <property type="entry name" value="HYPOTHETICAL MEMBRANE SPANNING PROTEIN"/>
    <property type="match status" value="1"/>
</dbReference>
<dbReference type="RefSeq" id="WP_198093096.1">
    <property type="nucleotide sequence ID" value="NZ_JAEDAQ010000181.1"/>
</dbReference>
<dbReference type="Pfam" id="PF07187">
    <property type="entry name" value="DUF1405"/>
    <property type="match status" value="1"/>
</dbReference>
<organism evidence="1 2">
    <name type="scientific">Staphylococcus felis</name>
    <dbReference type="NCBI Taxonomy" id="46127"/>
    <lineage>
        <taxon>Bacteria</taxon>
        <taxon>Bacillati</taxon>
        <taxon>Bacillota</taxon>
        <taxon>Bacilli</taxon>
        <taxon>Bacillales</taxon>
        <taxon>Staphylococcaceae</taxon>
        <taxon>Staphylococcus</taxon>
    </lineage>
</organism>
<name>A0ABS0QSU6_9STAP</name>
<dbReference type="Proteomes" id="UP000597038">
    <property type="component" value="Unassembled WGS sequence"/>
</dbReference>
<accession>A0ABS0QSU6</accession>